<evidence type="ECO:0000256" key="1">
    <source>
        <dbReference type="SAM" id="Coils"/>
    </source>
</evidence>
<evidence type="ECO:0000313" key="3">
    <source>
        <dbReference type="Proteomes" id="UP000028828"/>
    </source>
</evidence>
<dbReference type="VEuPathDB" id="ToxoDB:TGP89_201900B"/>
<name>A0A086KM37_TOXGO</name>
<feature type="coiled-coil region" evidence="1">
    <location>
        <begin position="1"/>
        <end position="63"/>
    </location>
</feature>
<dbReference type="EMBL" id="AEYI02000774">
    <property type="protein sequence ID" value="KFG45455.1"/>
    <property type="molecule type" value="Genomic_DNA"/>
</dbReference>
<dbReference type="Proteomes" id="UP000028828">
    <property type="component" value="Unassembled WGS sequence"/>
</dbReference>
<accession>A0A086KM37</accession>
<reference evidence="2 3" key="1">
    <citation type="submission" date="2014-03" db="EMBL/GenBank/DDBJ databases">
        <authorList>
            <person name="Sibley D."/>
            <person name="Venepally P."/>
            <person name="Karamycheva S."/>
            <person name="Hadjithomas M."/>
            <person name="Khan A."/>
            <person name="Brunk B."/>
            <person name="Roos D."/>
            <person name="Caler E."/>
            <person name="Lorenzi H."/>
        </authorList>
    </citation>
    <scope>NUCLEOTIDE SEQUENCE [LARGE SCALE GENOMIC DNA]</scope>
    <source>
        <strain evidence="3">p89</strain>
    </source>
</reference>
<organism evidence="2 3">
    <name type="scientific">Toxoplasma gondii p89</name>
    <dbReference type="NCBI Taxonomy" id="943119"/>
    <lineage>
        <taxon>Eukaryota</taxon>
        <taxon>Sar</taxon>
        <taxon>Alveolata</taxon>
        <taxon>Apicomplexa</taxon>
        <taxon>Conoidasida</taxon>
        <taxon>Coccidia</taxon>
        <taxon>Eucoccidiorida</taxon>
        <taxon>Eimeriorina</taxon>
        <taxon>Sarcocystidae</taxon>
        <taxon>Toxoplasma</taxon>
    </lineage>
</organism>
<sequence>LEEMEKKVELLQTDKLLLARAVKAQHERIQSLQAALSEKTTELERVQGEKRVLQQDVQKIKDAAAALLLGSSSLRAGSSCRDNNSPFDRPFPDVC</sequence>
<evidence type="ECO:0000313" key="2">
    <source>
        <dbReference type="EMBL" id="KFG45455.1"/>
    </source>
</evidence>
<proteinExistence type="predicted"/>
<dbReference type="AlphaFoldDB" id="A0A086KM37"/>
<comment type="caution">
    <text evidence="2">The sequence shown here is derived from an EMBL/GenBank/DDBJ whole genome shotgun (WGS) entry which is preliminary data.</text>
</comment>
<keyword evidence="1" id="KW-0175">Coiled coil</keyword>
<feature type="non-terminal residue" evidence="2">
    <location>
        <position position="1"/>
    </location>
</feature>
<protein>
    <submittedName>
        <fullName evidence="2">Uncharacterized protein</fullName>
    </submittedName>
</protein>
<gene>
    <name evidence="2" type="ORF">TGP89_201900B</name>
</gene>